<evidence type="ECO:0000313" key="3">
    <source>
        <dbReference type="EMBL" id="KTB31402.1"/>
    </source>
</evidence>
<organism evidence="3 4">
    <name type="scientific">Moniliophthora roreri</name>
    <name type="common">Frosty pod rot fungus</name>
    <name type="synonym">Monilia roreri</name>
    <dbReference type="NCBI Taxonomy" id="221103"/>
    <lineage>
        <taxon>Eukaryota</taxon>
        <taxon>Fungi</taxon>
        <taxon>Dikarya</taxon>
        <taxon>Basidiomycota</taxon>
        <taxon>Agaricomycotina</taxon>
        <taxon>Agaricomycetes</taxon>
        <taxon>Agaricomycetidae</taxon>
        <taxon>Agaricales</taxon>
        <taxon>Marasmiineae</taxon>
        <taxon>Marasmiaceae</taxon>
        <taxon>Moniliophthora</taxon>
    </lineage>
</organism>
<accession>A0A0W0F500</accession>
<evidence type="ECO:0000256" key="1">
    <source>
        <dbReference type="SAM" id="MobiDB-lite"/>
    </source>
</evidence>
<feature type="region of interest" description="Disordered" evidence="1">
    <location>
        <begin position="51"/>
        <end position="80"/>
    </location>
</feature>
<dbReference type="InterPro" id="IPR054464">
    <property type="entry name" value="ULD_fung"/>
</dbReference>
<dbReference type="Proteomes" id="UP000054988">
    <property type="component" value="Unassembled WGS sequence"/>
</dbReference>
<dbReference type="AlphaFoldDB" id="A0A0W0F500"/>
<feature type="domain" description="Ubiquitin-like" evidence="2">
    <location>
        <begin position="116"/>
        <end position="206"/>
    </location>
</feature>
<comment type="caution">
    <text evidence="3">The sequence shown here is derived from an EMBL/GenBank/DDBJ whole genome shotgun (WGS) entry which is preliminary data.</text>
</comment>
<protein>
    <recommendedName>
        <fullName evidence="2">Ubiquitin-like domain-containing protein</fullName>
    </recommendedName>
</protein>
<reference evidence="3 4" key="1">
    <citation type="submission" date="2015-12" db="EMBL/GenBank/DDBJ databases">
        <title>Draft genome sequence of Moniliophthora roreri, the causal agent of frosty pod rot of cacao.</title>
        <authorList>
            <person name="Aime M.C."/>
            <person name="Diaz-Valderrama J.R."/>
            <person name="Kijpornyongpan T."/>
            <person name="Phillips-Mora W."/>
        </authorList>
    </citation>
    <scope>NUCLEOTIDE SEQUENCE [LARGE SCALE GENOMIC DNA]</scope>
    <source>
        <strain evidence="3 4">MCA 2952</strain>
    </source>
</reference>
<dbReference type="Pfam" id="PF22893">
    <property type="entry name" value="ULD_2"/>
    <property type="match status" value="1"/>
</dbReference>
<dbReference type="EMBL" id="LATX01002328">
    <property type="protein sequence ID" value="KTB31402.1"/>
    <property type="molecule type" value="Genomic_DNA"/>
</dbReference>
<proteinExistence type="predicted"/>
<name>A0A0W0F500_MONRR</name>
<evidence type="ECO:0000313" key="4">
    <source>
        <dbReference type="Proteomes" id="UP000054988"/>
    </source>
</evidence>
<evidence type="ECO:0000259" key="2">
    <source>
        <dbReference type="Pfam" id="PF22893"/>
    </source>
</evidence>
<sequence>MSPKVLIEKSKGSKGKGLAIRGRAHPYVLPSKGSKGKALAICHRAHPPYVLPAGQRHYRGQPLTSKTGKTGRHPQPEDPNDTINENHFHGSTMFAHALGFKITGGIFNNISYGFSTITIIDPTGRRIPFPPEIQPNQKSIGDYLKLLFQYPREDRDRKISGMLLEFVQQGQYSLSIDEGRQVVMLGSEEEQWARVGPGTKIVMSAILWQKKSHIVGYECPVCKT</sequence>
<gene>
    <name evidence="3" type="ORF">WG66_16030</name>
</gene>